<dbReference type="InterPro" id="IPR052859">
    <property type="entry name" value="LRR-IQ_domain_protein"/>
</dbReference>
<keyword evidence="2" id="KW-1185">Reference proteome</keyword>
<proteinExistence type="predicted"/>
<sequence>MNFKTMTSVPPLESSDFLVSNSKSLILEHGRTANQEHRGNELQDIVMVKQTGLRLKNLNNIEYCRSLKICILANNYITKIEALSNCHELVKLDLHGNQITQLPGSYFWDGMKNLQFLNLHDNAIGNNIQFLSSCQSLIGLTLYDTPLSLRESYRHCIINSIWSLKALDNYVISDEEIIEDWSLPHKFKAQTPNLFVDLCPVTKTESFTDEMKMVKDIISKINYTLAFYSPVLIIQRWIRGHLTRKRLGKVSWDPRSPQRSHVMSKVTSSLSLGSRNRILEQAGFKKNQTKNHTPTKQNLKYEFCIPSCGSEKNIAIDLEKLLQSDIVQAKESKNESYSLNSERNLKRNTPYCTPVQSHLFEDSKTKPKWNKGESDSEKYDLDELGFRLPGSKAFFHQADPVREMLISHRENGREIRFAIDQFHSASQDAAAKPKINYCPPVSMEKRLIARSYASISLTPFQVIEKAYRDRQKAENLNLKADWVAQVRVTRVEAQNHIKGYLETRNTSALNKSEKDSLQLQEAMERHKTNDSKLIQLARKRHARFLEEKKQRAAENAHVKDFSTQHISISNAMLKYKMQERKYALRQEKTDLVMTCKLKQEERMQLVHKYMEHRKFAIQTEAQFEKMAIDSRLVQKANDRLKQVRAKVASQKAHRATLVAMQPVPVDQIPISYVQETNDVTLK</sequence>
<dbReference type="PROSITE" id="PS50096">
    <property type="entry name" value="IQ"/>
    <property type="match status" value="1"/>
</dbReference>
<organism evidence="1 2">
    <name type="scientific">Acipenser oxyrinchus oxyrinchus</name>
    <dbReference type="NCBI Taxonomy" id="40147"/>
    <lineage>
        <taxon>Eukaryota</taxon>
        <taxon>Metazoa</taxon>
        <taxon>Chordata</taxon>
        <taxon>Craniata</taxon>
        <taxon>Vertebrata</taxon>
        <taxon>Euteleostomi</taxon>
        <taxon>Actinopterygii</taxon>
        <taxon>Chondrostei</taxon>
        <taxon>Acipenseriformes</taxon>
        <taxon>Acipenseridae</taxon>
        <taxon>Acipenser</taxon>
    </lineage>
</organism>
<dbReference type="Proteomes" id="UP001230051">
    <property type="component" value="Unassembled WGS sequence"/>
</dbReference>
<evidence type="ECO:0000313" key="2">
    <source>
        <dbReference type="Proteomes" id="UP001230051"/>
    </source>
</evidence>
<dbReference type="EMBL" id="JAGXEW010000014">
    <property type="protein sequence ID" value="KAK1164109.1"/>
    <property type="molecule type" value="Genomic_DNA"/>
</dbReference>
<accession>A0AAD8D8B2</accession>
<comment type="caution">
    <text evidence="1">The sequence shown here is derived from an EMBL/GenBank/DDBJ whole genome shotgun (WGS) entry which is preliminary data.</text>
</comment>
<dbReference type="InterPro" id="IPR032675">
    <property type="entry name" value="LRR_dom_sf"/>
</dbReference>
<name>A0AAD8D8B2_ACIOX</name>
<dbReference type="PANTHER" id="PTHR46723:SF1">
    <property type="entry name" value="LEUCINE-RICH REPEAT AND IQ DOMAIN-CONTAINING PROTEIN 3"/>
    <property type="match status" value="1"/>
</dbReference>
<dbReference type="PANTHER" id="PTHR46723">
    <property type="entry name" value="LEUCINE-RICH REPEAT AND IQ DOMAIN-CONTAINING PROTEIN 3"/>
    <property type="match status" value="1"/>
</dbReference>
<dbReference type="SUPFAM" id="SSF52058">
    <property type="entry name" value="L domain-like"/>
    <property type="match status" value="1"/>
</dbReference>
<dbReference type="Gene3D" id="3.80.10.10">
    <property type="entry name" value="Ribonuclease Inhibitor"/>
    <property type="match status" value="1"/>
</dbReference>
<dbReference type="InterPro" id="IPR001611">
    <property type="entry name" value="Leu-rich_rpt"/>
</dbReference>
<protein>
    <submittedName>
        <fullName evidence="1">Leucine-rich repeat and IQ domain-containing protein 3</fullName>
    </submittedName>
</protein>
<dbReference type="PROSITE" id="PS51450">
    <property type="entry name" value="LRR"/>
    <property type="match status" value="1"/>
</dbReference>
<dbReference type="AlphaFoldDB" id="A0AAD8D8B2"/>
<reference evidence="1" key="1">
    <citation type="submission" date="2022-02" db="EMBL/GenBank/DDBJ databases">
        <title>Atlantic sturgeon de novo genome assembly.</title>
        <authorList>
            <person name="Stock M."/>
            <person name="Klopp C."/>
            <person name="Guiguen Y."/>
            <person name="Cabau C."/>
            <person name="Parinello H."/>
            <person name="Santidrian Yebra-Pimentel E."/>
            <person name="Kuhl H."/>
            <person name="Dirks R.P."/>
            <person name="Guessner J."/>
            <person name="Wuertz S."/>
            <person name="Du K."/>
            <person name="Schartl M."/>
        </authorList>
    </citation>
    <scope>NUCLEOTIDE SEQUENCE</scope>
    <source>
        <strain evidence="1">STURGEONOMICS-FGT-2020</strain>
        <tissue evidence="1">Whole blood</tissue>
    </source>
</reference>
<evidence type="ECO:0000313" key="1">
    <source>
        <dbReference type="EMBL" id="KAK1164109.1"/>
    </source>
</evidence>
<gene>
    <name evidence="1" type="primary">LRRIQ3</name>
    <name evidence="1" type="ORF">AOXY_G16113</name>
</gene>